<feature type="region of interest" description="Disordered" evidence="1">
    <location>
        <begin position="1"/>
        <end position="48"/>
    </location>
</feature>
<name>A0AAD9JFX7_9ANNE</name>
<gene>
    <name evidence="2" type="ORF">LSH36_328g01035</name>
</gene>
<dbReference type="InterPro" id="IPR013240">
    <property type="entry name" value="DNA-dir_RNA_pol1_su_RPA34"/>
</dbReference>
<proteinExistence type="predicted"/>
<protein>
    <submittedName>
        <fullName evidence="2">Uncharacterized protein</fullName>
    </submittedName>
</protein>
<reference evidence="2" key="1">
    <citation type="journal article" date="2023" name="Mol. Biol. Evol.">
        <title>Third-Generation Sequencing Reveals the Adaptive Role of the Epigenome in Three Deep-Sea Polychaetes.</title>
        <authorList>
            <person name="Perez M."/>
            <person name="Aroh O."/>
            <person name="Sun Y."/>
            <person name="Lan Y."/>
            <person name="Juniper S.K."/>
            <person name="Young C.R."/>
            <person name="Angers B."/>
            <person name="Qian P.Y."/>
        </authorList>
    </citation>
    <scope>NUCLEOTIDE SEQUENCE</scope>
    <source>
        <strain evidence="2">P08H-3</strain>
    </source>
</reference>
<organism evidence="2 3">
    <name type="scientific">Paralvinella palmiformis</name>
    <dbReference type="NCBI Taxonomy" id="53620"/>
    <lineage>
        <taxon>Eukaryota</taxon>
        <taxon>Metazoa</taxon>
        <taxon>Spiralia</taxon>
        <taxon>Lophotrochozoa</taxon>
        <taxon>Annelida</taxon>
        <taxon>Polychaeta</taxon>
        <taxon>Sedentaria</taxon>
        <taxon>Canalipalpata</taxon>
        <taxon>Terebellida</taxon>
        <taxon>Terebelliformia</taxon>
        <taxon>Alvinellidae</taxon>
        <taxon>Paralvinella</taxon>
    </lineage>
</organism>
<evidence type="ECO:0000256" key="1">
    <source>
        <dbReference type="SAM" id="MobiDB-lite"/>
    </source>
</evidence>
<feature type="compositionally biased region" description="Basic residues" evidence="1">
    <location>
        <begin position="22"/>
        <end position="31"/>
    </location>
</feature>
<feature type="compositionally biased region" description="Basic residues" evidence="1">
    <location>
        <begin position="234"/>
        <end position="247"/>
    </location>
</feature>
<feature type="region of interest" description="Disordered" evidence="1">
    <location>
        <begin position="206"/>
        <end position="247"/>
    </location>
</feature>
<sequence length="247" mass="27815">MAKRRISSTPSERDSGSSNTSPKKKHRRSSKRLSAVMRDSLDGETDCTNSSDLCFKSPLTSCHSSDDDGGVTVTESSLSMRYESPPNYKQFVHVTNVDMCKEKLEDEDVELWLCKMPADIDVKKLNGQAVNLCGSINIKEIKETKYSKTTELVFEKIHNNQRPSSLTVLSLSKTDSQLHPVGKQIQGFLTVRELPTLEDCVLPPCRPKQKKQIPDGLKRRYQPFGSETPVVSSIKHKKKKRKKSTQD</sequence>
<dbReference type="GO" id="GO:0006360">
    <property type="term" value="P:transcription by RNA polymerase I"/>
    <property type="evidence" value="ECO:0007669"/>
    <property type="project" value="InterPro"/>
</dbReference>
<dbReference type="Gene3D" id="6.20.250.70">
    <property type="match status" value="1"/>
</dbReference>
<dbReference type="Pfam" id="PF08208">
    <property type="entry name" value="RNA_polI_A34"/>
    <property type="match status" value="1"/>
</dbReference>
<dbReference type="Proteomes" id="UP001208570">
    <property type="component" value="Unassembled WGS sequence"/>
</dbReference>
<accession>A0AAD9JFX7</accession>
<evidence type="ECO:0000313" key="3">
    <source>
        <dbReference type="Proteomes" id="UP001208570"/>
    </source>
</evidence>
<dbReference type="AlphaFoldDB" id="A0AAD9JFX7"/>
<keyword evidence="3" id="KW-1185">Reference proteome</keyword>
<evidence type="ECO:0000313" key="2">
    <source>
        <dbReference type="EMBL" id="KAK2152449.1"/>
    </source>
</evidence>
<dbReference type="EMBL" id="JAODUP010000328">
    <property type="protein sequence ID" value="KAK2152449.1"/>
    <property type="molecule type" value="Genomic_DNA"/>
</dbReference>
<comment type="caution">
    <text evidence="2">The sequence shown here is derived from an EMBL/GenBank/DDBJ whole genome shotgun (WGS) entry which is preliminary data.</text>
</comment>